<dbReference type="HOGENOM" id="CLU_1322656_0_0_1"/>
<evidence type="ECO:0000313" key="2">
    <source>
        <dbReference type="EnsemblPlants" id="KEH28929"/>
    </source>
</evidence>
<name>A0A072UGR0_MEDTR</name>
<dbReference type="AlphaFoldDB" id="A0A072UGR0"/>
<dbReference type="EMBL" id="CM001220">
    <property type="protein sequence ID" value="KEH28929.1"/>
    <property type="molecule type" value="Genomic_DNA"/>
</dbReference>
<protein>
    <submittedName>
        <fullName evidence="1 2">Uncharacterized protein</fullName>
    </submittedName>
</protein>
<accession>A0A072UGR0</accession>
<proteinExistence type="predicted"/>
<keyword evidence="3" id="KW-1185">Reference proteome</keyword>
<dbReference type="EnsemblPlants" id="KEH28929">
    <property type="protein sequence ID" value="KEH28929"/>
    <property type="gene ID" value="MTR_4g017800"/>
</dbReference>
<sequence length="208" mass="23659">MPKSMSCDQYRHEDKGVIVHMNIIMEKGKYAKALQATESEEETSDRGSENDSDVEYMAYLTKRFQYLTKGKRFPGRSNGSKGQKQYEHLLVNDDILENGGPADSHIVDQVLQRQYGIVVVEDLTLRDYINELENNIKVFKKASVTKVNNDSDKALTMHELALQDFLANSIGRSNLASMTYGVSGNNGEIIDFSELRRCKLFVYRLEVC</sequence>
<evidence type="ECO:0000313" key="1">
    <source>
        <dbReference type="EMBL" id="KEH28929.1"/>
    </source>
</evidence>
<evidence type="ECO:0000313" key="3">
    <source>
        <dbReference type="Proteomes" id="UP000002051"/>
    </source>
</evidence>
<dbReference type="Proteomes" id="UP000002051">
    <property type="component" value="Chromosome 4"/>
</dbReference>
<reference evidence="2" key="3">
    <citation type="submission" date="2015-04" db="UniProtKB">
        <authorList>
            <consortium name="EnsemblPlants"/>
        </authorList>
    </citation>
    <scope>IDENTIFICATION</scope>
    <source>
        <strain evidence="2">cv. Jemalong A17</strain>
    </source>
</reference>
<reference evidence="1 3" key="2">
    <citation type="journal article" date="2014" name="BMC Genomics">
        <title>An improved genome release (version Mt4.0) for the model legume Medicago truncatula.</title>
        <authorList>
            <person name="Tang H."/>
            <person name="Krishnakumar V."/>
            <person name="Bidwell S."/>
            <person name="Rosen B."/>
            <person name="Chan A."/>
            <person name="Zhou S."/>
            <person name="Gentzbittel L."/>
            <person name="Childs K.L."/>
            <person name="Yandell M."/>
            <person name="Gundlach H."/>
            <person name="Mayer K.F."/>
            <person name="Schwartz D.C."/>
            <person name="Town C.D."/>
        </authorList>
    </citation>
    <scope>GENOME REANNOTATION</scope>
    <source>
        <strain evidence="1">A17</strain>
        <strain evidence="2 3">cv. Jemalong A17</strain>
    </source>
</reference>
<organism evidence="1 3">
    <name type="scientific">Medicago truncatula</name>
    <name type="common">Barrel medic</name>
    <name type="synonym">Medicago tribuloides</name>
    <dbReference type="NCBI Taxonomy" id="3880"/>
    <lineage>
        <taxon>Eukaryota</taxon>
        <taxon>Viridiplantae</taxon>
        <taxon>Streptophyta</taxon>
        <taxon>Embryophyta</taxon>
        <taxon>Tracheophyta</taxon>
        <taxon>Spermatophyta</taxon>
        <taxon>Magnoliopsida</taxon>
        <taxon>eudicotyledons</taxon>
        <taxon>Gunneridae</taxon>
        <taxon>Pentapetalae</taxon>
        <taxon>rosids</taxon>
        <taxon>fabids</taxon>
        <taxon>Fabales</taxon>
        <taxon>Fabaceae</taxon>
        <taxon>Papilionoideae</taxon>
        <taxon>50 kb inversion clade</taxon>
        <taxon>NPAAA clade</taxon>
        <taxon>Hologalegina</taxon>
        <taxon>IRL clade</taxon>
        <taxon>Trifolieae</taxon>
        <taxon>Medicago</taxon>
    </lineage>
</organism>
<gene>
    <name evidence="1" type="ordered locus">MTR_4g017800</name>
</gene>
<reference evidence="1 3" key="1">
    <citation type="journal article" date="2011" name="Nature">
        <title>The Medicago genome provides insight into the evolution of rhizobial symbioses.</title>
        <authorList>
            <person name="Young N.D."/>
            <person name="Debelle F."/>
            <person name="Oldroyd G.E."/>
            <person name="Geurts R."/>
            <person name="Cannon S.B."/>
            <person name="Udvardi M.K."/>
            <person name="Benedito V.A."/>
            <person name="Mayer K.F."/>
            <person name="Gouzy J."/>
            <person name="Schoof H."/>
            <person name="Van de Peer Y."/>
            <person name="Proost S."/>
            <person name="Cook D.R."/>
            <person name="Meyers B.C."/>
            <person name="Spannagl M."/>
            <person name="Cheung F."/>
            <person name="De Mita S."/>
            <person name="Krishnakumar V."/>
            <person name="Gundlach H."/>
            <person name="Zhou S."/>
            <person name="Mudge J."/>
            <person name="Bharti A.K."/>
            <person name="Murray J.D."/>
            <person name="Naoumkina M.A."/>
            <person name="Rosen B."/>
            <person name="Silverstein K.A."/>
            <person name="Tang H."/>
            <person name="Rombauts S."/>
            <person name="Zhao P.X."/>
            <person name="Zhou P."/>
            <person name="Barbe V."/>
            <person name="Bardou P."/>
            <person name="Bechner M."/>
            <person name="Bellec A."/>
            <person name="Berger A."/>
            <person name="Berges H."/>
            <person name="Bidwell S."/>
            <person name="Bisseling T."/>
            <person name="Choisne N."/>
            <person name="Couloux A."/>
            <person name="Denny R."/>
            <person name="Deshpande S."/>
            <person name="Dai X."/>
            <person name="Doyle J.J."/>
            <person name="Dudez A.M."/>
            <person name="Farmer A.D."/>
            <person name="Fouteau S."/>
            <person name="Franken C."/>
            <person name="Gibelin C."/>
            <person name="Gish J."/>
            <person name="Goldstein S."/>
            <person name="Gonzalez A.J."/>
            <person name="Green P.J."/>
            <person name="Hallab A."/>
            <person name="Hartog M."/>
            <person name="Hua A."/>
            <person name="Humphray S.J."/>
            <person name="Jeong D.H."/>
            <person name="Jing Y."/>
            <person name="Jocker A."/>
            <person name="Kenton S.M."/>
            <person name="Kim D.J."/>
            <person name="Klee K."/>
            <person name="Lai H."/>
            <person name="Lang C."/>
            <person name="Lin S."/>
            <person name="Macmil S.L."/>
            <person name="Magdelenat G."/>
            <person name="Matthews L."/>
            <person name="McCorrison J."/>
            <person name="Monaghan E.L."/>
            <person name="Mun J.H."/>
            <person name="Najar F.Z."/>
            <person name="Nicholson C."/>
            <person name="Noirot C."/>
            <person name="O'Bleness M."/>
            <person name="Paule C.R."/>
            <person name="Poulain J."/>
            <person name="Prion F."/>
            <person name="Qin B."/>
            <person name="Qu C."/>
            <person name="Retzel E.F."/>
            <person name="Riddle C."/>
            <person name="Sallet E."/>
            <person name="Samain S."/>
            <person name="Samson N."/>
            <person name="Sanders I."/>
            <person name="Saurat O."/>
            <person name="Scarpelli C."/>
            <person name="Schiex T."/>
            <person name="Segurens B."/>
            <person name="Severin A.J."/>
            <person name="Sherrier D.J."/>
            <person name="Shi R."/>
            <person name="Sims S."/>
            <person name="Singer S.R."/>
            <person name="Sinharoy S."/>
            <person name="Sterck L."/>
            <person name="Viollet A."/>
            <person name="Wang B.B."/>
            <person name="Wang K."/>
            <person name="Wang M."/>
            <person name="Wang X."/>
            <person name="Warfsmann J."/>
            <person name="Weissenbach J."/>
            <person name="White D.D."/>
            <person name="White J.D."/>
            <person name="Wiley G.B."/>
            <person name="Wincker P."/>
            <person name="Xing Y."/>
            <person name="Yang L."/>
            <person name="Yao Z."/>
            <person name="Ying F."/>
            <person name="Zhai J."/>
            <person name="Zhou L."/>
            <person name="Zuber A."/>
            <person name="Denarie J."/>
            <person name="Dixon R.A."/>
            <person name="May G.D."/>
            <person name="Schwartz D.C."/>
            <person name="Rogers J."/>
            <person name="Quetier F."/>
            <person name="Town C.D."/>
            <person name="Roe B.A."/>
        </authorList>
    </citation>
    <scope>NUCLEOTIDE SEQUENCE [LARGE SCALE GENOMIC DNA]</scope>
    <source>
        <strain evidence="1">A17</strain>
        <strain evidence="2 3">cv. Jemalong A17</strain>
    </source>
</reference>